<proteinExistence type="predicted"/>
<evidence type="ECO:0000313" key="2">
    <source>
        <dbReference type="Proteomes" id="UP001060215"/>
    </source>
</evidence>
<sequence length="76" mass="8373">MTLSRSFKGSKLGARVIYLLQQSNLVANNCTVESSNNSVLPSGLRCLQRNFPCNRNSPVYYNFSIKCGGPQITSNN</sequence>
<accession>A0ACC0IHD9</accession>
<name>A0ACC0IHD9_9ERIC</name>
<protein>
    <submittedName>
        <fullName evidence="1">LRR receptor-like serine/threonine-protein kinase</fullName>
    </submittedName>
</protein>
<comment type="caution">
    <text evidence="1">The sequence shown here is derived from an EMBL/GenBank/DDBJ whole genome shotgun (WGS) entry which is preliminary data.</text>
</comment>
<organism evidence="1 2">
    <name type="scientific">Camellia lanceoleosa</name>
    <dbReference type="NCBI Taxonomy" id="1840588"/>
    <lineage>
        <taxon>Eukaryota</taxon>
        <taxon>Viridiplantae</taxon>
        <taxon>Streptophyta</taxon>
        <taxon>Embryophyta</taxon>
        <taxon>Tracheophyta</taxon>
        <taxon>Spermatophyta</taxon>
        <taxon>Magnoliopsida</taxon>
        <taxon>eudicotyledons</taxon>
        <taxon>Gunneridae</taxon>
        <taxon>Pentapetalae</taxon>
        <taxon>asterids</taxon>
        <taxon>Ericales</taxon>
        <taxon>Theaceae</taxon>
        <taxon>Camellia</taxon>
    </lineage>
</organism>
<keyword evidence="2" id="KW-1185">Reference proteome</keyword>
<reference evidence="1 2" key="1">
    <citation type="journal article" date="2022" name="Plant J.">
        <title>Chromosome-level genome of Camellia lanceoleosa provides a valuable resource for understanding genome evolution and self-incompatibility.</title>
        <authorList>
            <person name="Gong W."/>
            <person name="Xiao S."/>
            <person name="Wang L."/>
            <person name="Liao Z."/>
            <person name="Chang Y."/>
            <person name="Mo W."/>
            <person name="Hu G."/>
            <person name="Li W."/>
            <person name="Zhao G."/>
            <person name="Zhu H."/>
            <person name="Hu X."/>
            <person name="Ji K."/>
            <person name="Xiang X."/>
            <person name="Song Q."/>
            <person name="Yuan D."/>
            <person name="Jin S."/>
            <person name="Zhang L."/>
        </authorList>
    </citation>
    <scope>NUCLEOTIDE SEQUENCE [LARGE SCALE GENOMIC DNA]</scope>
    <source>
        <strain evidence="1">SQ_2022a</strain>
    </source>
</reference>
<dbReference type="Proteomes" id="UP001060215">
    <property type="component" value="Chromosome 6"/>
</dbReference>
<gene>
    <name evidence="1" type="ORF">LOK49_LG03G03551</name>
</gene>
<evidence type="ECO:0000313" key="1">
    <source>
        <dbReference type="EMBL" id="KAI8024315.1"/>
    </source>
</evidence>
<dbReference type="EMBL" id="CM045763">
    <property type="protein sequence ID" value="KAI8024315.1"/>
    <property type="molecule type" value="Genomic_DNA"/>
</dbReference>